<proteinExistence type="predicted"/>
<organism evidence="2 3">
    <name type="scientific">Idiomarina xiamenensis 10-D-4</name>
    <dbReference type="NCBI Taxonomy" id="740709"/>
    <lineage>
        <taxon>Bacteria</taxon>
        <taxon>Pseudomonadati</taxon>
        <taxon>Pseudomonadota</taxon>
        <taxon>Gammaproteobacteria</taxon>
        <taxon>Alteromonadales</taxon>
        <taxon>Idiomarinaceae</taxon>
        <taxon>Idiomarina</taxon>
    </lineage>
</organism>
<name>K2KAD6_9GAMM</name>
<comment type="caution">
    <text evidence="2">The sequence shown here is derived from an EMBL/GenBank/DDBJ whole genome shotgun (WGS) entry which is preliminary data.</text>
</comment>
<reference evidence="2 3" key="1">
    <citation type="journal article" date="2012" name="J. Bacteriol.">
        <title>Genome Sequence of Idiomarina xiamenensis Type Strain 10-D-4.</title>
        <authorList>
            <person name="Lai Q."/>
            <person name="Wang L."/>
            <person name="Wang W."/>
            <person name="Shao Z."/>
        </authorList>
    </citation>
    <scope>NUCLEOTIDE SEQUENCE [LARGE SCALE GENOMIC DNA]</scope>
    <source>
        <strain evidence="2 3">10-D-4</strain>
    </source>
</reference>
<dbReference type="RefSeq" id="WP_008487925.1">
    <property type="nucleotide sequence ID" value="NZ_AMRG01000004.1"/>
</dbReference>
<keyword evidence="1" id="KW-0472">Membrane</keyword>
<evidence type="ECO:0000313" key="3">
    <source>
        <dbReference type="Proteomes" id="UP000014115"/>
    </source>
</evidence>
<gene>
    <name evidence="2" type="ORF">A10D4_04145</name>
</gene>
<evidence type="ECO:0000313" key="2">
    <source>
        <dbReference type="EMBL" id="EKE84773.1"/>
    </source>
</evidence>
<dbReference type="AlphaFoldDB" id="K2KAD6"/>
<feature type="transmembrane region" description="Helical" evidence="1">
    <location>
        <begin position="58"/>
        <end position="77"/>
    </location>
</feature>
<keyword evidence="1" id="KW-1133">Transmembrane helix</keyword>
<dbReference type="Proteomes" id="UP000014115">
    <property type="component" value="Unassembled WGS sequence"/>
</dbReference>
<keyword evidence="1" id="KW-0812">Transmembrane</keyword>
<sequence>MDIQFTQVLALTLYKIVSLIVGVFLCFMGYKLFAIGIWGNAGDAEGAFGNNRLVLKKAAPGTFFVLLGTIVIGLTIIKGMNYEKIPNNEIHHEKPTLTD</sequence>
<dbReference type="OrthoDB" id="6163695at2"/>
<protein>
    <submittedName>
        <fullName evidence="2">Uncharacterized protein</fullName>
    </submittedName>
</protein>
<dbReference type="STRING" id="740709.A10D4_04145"/>
<accession>K2KAD6</accession>
<keyword evidence="3" id="KW-1185">Reference proteome</keyword>
<feature type="transmembrane region" description="Helical" evidence="1">
    <location>
        <begin position="12"/>
        <end position="38"/>
    </location>
</feature>
<evidence type="ECO:0000256" key="1">
    <source>
        <dbReference type="SAM" id="Phobius"/>
    </source>
</evidence>
<dbReference type="EMBL" id="AMRG01000004">
    <property type="protein sequence ID" value="EKE84773.1"/>
    <property type="molecule type" value="Genomic_DNA"/>
</dbReference>